<feature type="transmembrane region" description="Helical" evidence="1">
    <location>
        <begin position="284"/>
        <end position="308"/>
    </location>
</feature>
<feature type="transmembrane region" description="Helical" evidence="1">
    <location>
        <begin position="369"/>
        <end position="392"/>
    </location>
</feature>
<dbReference type="Pfam" id="PF13387">
    <property type="entry name" value="Lnb_N"/>
    <property type="match status" value="1"/>
</dbReference>
<evidence type="ECO:0000313" key="4">
    <source>
        <dbReference type="EMBL" id="SUC12437.1"/>
    </source>
</evidence>
<dbReference type="AlphaFoldDB" id="A0A379F1C2"/>
<protein>
    <submittedName>
        <fullName evidence="4">Uncharacterized protein</fullName>
    </submittedName>
</protein>
<evidence type="ECO:0000313" key="5">
    <source>
        <dbReference type="Proteomes" id="UP000254235"/>
    </source>
</evidence>
<reference evidence="4 5" key="1">
    <citation type="submission" date="2018-06" db="EMBL/GenBank/DDBJ databases">
        <authorList>
            <consortium name="Pathogen Informatics"/>
            <person name="Doyle S."/>
        </authorList>
    </citation>
    <scope>NUCLEOTIDE SEQUENCE [LARGE SCALE GENOMIC DNA]</scope>
    <source>
        <strain evidence="4 5">NCTC13043</strain>
    </source>
</reference>
<dbReference type="Pfam" id="PF25221">
    <property type="entry name" value="5TMH_Lnb"/>
    <property type="match status" value="1"/>
</dbReference>
<dbReference type="EMBL" id="UGTP01000001">
    <property type="protein sequence ID" value="SUC12437.1"/>
    <property type="molecule type" value="Genomic_DNA"/>
</dbReference>
<feature type="transmembrane region" description="Helical" evidence="1">
    <location>
        <begin position="314"/>
        <end position="331"/>
    </location>
</feature>
<name>A0A379F1C2_9BACT</name>
<feature type="transmembrane region" description="Helical" evidence="1">
    <location>
        <begin position="343"/>
        <end position="363"/>
    </location>
</feature>
<dbReference type="InterPro" id="IPR057436">
    <property type="entry name" value="5TMH_Lnb"/>
</dbReference>
<dbReference type="Proteomes" id="UP000254235">
    <property type="component" value="Unassembled WGS sequence"/>
</dbReference>
<feature type="domain" description="Lnb N-terminal periplasmic" evidence="2">
    <location>
        <begin position="30"/>
        <end position="169"/>
    </location>
</feature>
<dbReference type="GeneID" id="78570736"/>
<organism evidence="4 5">
    <name type="scientific">Prevotella pallens</name>
    <dbReference type="NCBI Taxonomy" id="60133"/>
    <lineage>
        <taxon>Bacteria</taxon>
        <taxon>Pseudomonadati</taxon>
        <taxon>Bacteroidota</taxon>
        <taxon>Bacteroidia</taxon>
        <taxon>Bacteroidales</taxon>
        <taxon>Prevotellaceae</taxon>
        <taxon>Prevotella</taxon>
    </lineage>
</organism>
<evidence type="ECO:0000256" key="1">
    <source>
        <dbReference type="SAM" id="Phobius"/>
    </source>
</evidence>
<accession>A0A379F1C2</accession>
<keyword evidence="1" id="KW-0472">Membrane</keyword>
<dbReference type="OrthoDB" id="319167at2"/>
<sequence length="404" mass="47399">MKRGIQYIIYIFILLSVFPLTANSYSLTYSDSVEISLLTCTPGTESWEQYGHTAIRYNDIANKNDLAINYGLFSFDQPYFIPRFVLGKTDYKVGLSTTDDMLLAYSYEGRGVFEQVLDLTREEKYQIYLALKKNLLPENVVYRYNFFYDNCTTRAQHILLDHLNGKIKCLPEKSKVLYSYREMIHKWNKEDVWVQLGEDMLLGVTADVPVKTKQQELFLPDNLRKYIGRIVHNGKSLVKRESYLVQPPQFIESKTSLISPMQVAVIFAIIATLILFYEYNRKKALWFWDIMLMVASGIIGILLFIMIFSSHPCVSINMIIFLFNPLALFLIPSVIKSIRHKKLHWWWSVWSVSIIIGFIGRFFQQIPVPILIVALFLLFNCIFHQWLIRYLYNCDRKKVKQDDE</sequence>
<evidence type="ECO:0000259" key="3">
    <source>
        <dbReference type="Pfam" id="PF25221"/>
    </source>
</evidence>
<keyword evidence="1" id="KW-0812">Transmembrane</keyword>
<feature type="transmembrane region" description="Helical" evidence="1">
    <location>
        <begin position="7"/>
        <end position="27"/>
    </location>
</feature>
<gene>
    <name evidence="4" type="ORF">NCTC13043_01040</name>
</gene>
<proteinExistence type="predicted"/>
<dbReference type="InterPro" id="IPR025178">
    <property type="entry name" value="Lnb_N"/>
</dbReference>
<feature type="domain" description="Lnb-like transmembrane" evidence="3">
    <location>
        <begin position="253"/>
        <end position="387"/>
    </location>
</feature>
<feature type="transmembrane region" description="Helical" evidence="1">
    <location>
        <begin position="257"/>
        <end position="277"/>
    </location>
</feature>
<evidence type="ECO:0000259" key="2">
    <source>
        <dbReference type="Pfam" id="PF13387"/>
    </source>
</evidence>
<keyword evidence="1" id="KW-1133">Transmembrane helix</keyword>
<dbReference type="RefSeq" id="WP_115083239.1">
    <property type="nucleotide sequence ID" value="NZ_JABZTS010000004.1"/>
</dbReference>